<keyword evidence="2" id="KW-1185">Reference proteome</keyword>
<dbReference type="Proteomes" id="UP001164539">
    <property type="component" value="Chromosome 2"/>
</dbReference>
<comment type="caution">
    <text evidence="1">The sequence shown here is derived from an EMBL/GenBank/DDBJ whole genome shotgun (WGS) entry which is preliminary data.</text>
</comment>
<dbReference type="EMBL" id="CM051395">
    <property type="protein sequence ID" value="KAJ4724850.1"/>
    <property type="molecule type" value="Genomic_DNA"/>
</dbReference>
<proteinExistence type="predicted"/>
<accession>A0ACC1YMC3</accession>
<gene>
    <name evidence="1" type="ORF">OWV82_003790</name>
</gene>
<evidence type="ECO:0000313" key="1">
    <source>
        <dbReference type="EMBL" id="KAJ4724850.1"/>
    </source>
</evidence>
<name>A0ACC1YMC3_MELAZ</name>
<protein>
    <submittedName>
        <fullName evidence="1">Uncharacterized protein</fullName>
    </submittedName>
</protein>
<organism evidence="1 2">
    <name type="scientific">Melia azedarach</name>
    <name type="common">Chinaberry tree</name>
    <dbReference type="NCBI Taxonomy" id="155640"/>
    <lineage>
        <taxon>Eukaryota</taxon>
        <taxon>Viridiplantae</taxon>
        <taxon>Streptophyta</taxon>
        <taxon>Embryophyta</taxon>
        <taxon>Tracheophyta</taxon>
        <taxon>Spermatophyta</taxon>
        <taxon>Magnoliopsida</taxon>
        <taxon>eudicotyledons</taxon>
        <taxon>Gunneridae</taxon>
        <taxon>Pentapetalae</taxon>
        <taxon>rosids</taxon>
        <taxon>malvids</taxon>
        <taxon>Sapindales</taxon>
        <taxon>Meliaceae</taxon>
        <taxon>Melia</taxon>
    </lineage>
</organism>
<evidence type="ECO:0000313" key="2">
    <source>
        <dbReference type="Proteomes" id="UP001164539"/>
    </source>
</evidence>
<sequence length="145" mass="15125">MGFAILSLYLFLSVFIFHLLSSVFSQENPLLKDFDKKQHTHQAMQEKLTVNRRGGGGGGHGVGGHAGHGGSGGHIGAGGGHDMGADSHGHNNGYTQGGAVIPLYAAGGSHRRGGHHDGSNDASRIHGHQNHLLFVLISLAFVCSM</sequence>
<reference evidence="1 2" key="1">
    <citation type="journal article" date="2023" name="Science">
        <title>Complex scaffold remodeling in plant triterpene biosynthesis.</title>
        <authorList>
            <person name="De La Pena R."/>
            <person name="Hodgson H."/>
            <person name="Liu J.C."/>
            <person name="Stephenson M.J."/>
            <person name="Martin A.C."/>
            <person name="Owen C."/>
            <person name="Harkess A."/>
            <person name="Leebens-Mack J."/>
            <person name="Jimenez L.E."/>
            <person name="Osbourn A."/>
            <person name="Sattely E.S."/>
        </authorList>
    </citation>
    <scope>NUCLEOTIDE SEQUENCE [LARGE SCALE GENOMIC DNA]</scope>
    <source>
        <strain evidence="2">cv. JPN11</strain>
        <tissue evidence="1">Leaf</tissue>
    </source>
</reference>